<evidence type="ECO:0000313" key="2">
    <source>
        <dbReference type="Proteomes" id="UP000295565"/>
    </source>
</evidence>
<dbReference type="OrthoDB" id="5405751at2"/>
<gene>
    <name evidence="1" type="ORF">EV690_0978</name>
</gene>
<name>A0A4R1K703_9GAMM</name>
<dbReference type="AlphaFoldDB" id="A0A4R1K703"/>
<evidence type="ECO:0000313" key="1">
    <source>
        <dbReference type="EMBL" id="TCK58829.1"/>
    </source>
</evidence>
<comment type="caution">
    <text evidence="1">The sequence shown here is derived from an EMBL/GenBank/DDBJ whole genome shotgun (WGS) entry which is preliminary data.</text>
</comment>
<dbReference type="InterPro" id="IPR029037">
    <property type="entry name" value="DUF1407/YfgJ-like_sf"/>
</dbReference>
<dbReference type="Pfam" id="PF07191">
    <property type="entry name" value="Zn_ribbon_6"/>
    <property type="match status" value="1"/>
</dbReference>
<dbReference type="EMBL" id="SMGD01000011">
    <property type="protein sequence ID" value="TCK58829.1"/>
    <property type="molecule type" value="Genomic_DNA"/>
</dbReference>
<proteinExistence type="predicted"/>
<sequence length="77" mass="8802">MTLLCPNCQRELEPSATDNHGGYCSHCHSNFHSVAYCPQCEQPLEVLQACGAVDYFCNHCNELKSKRQVIYRLEETH</sequence>
<reference evidence="1 2" key="1">
    <citation type="submission" date="2019-03" db="EMBL/GenBank/DDBJ databases">
        <title>Genomic Encyclopedia of Type Strains, Phase IV (KMG-IV): sequencing the most valuable type-strain genomes for metagenomic binning, comparative biology and taxonomic classification.</title>
        <authorList>
            <person name="Goeker M."/>
        </authorList>
    </citation>
    <scope>NUCLEOTIDE SEQUENCE [LARGE SCALE GENOMIC DNA]</scope>
    <source>
        <strain evidence="1 2">DSM 18577</strain>
    </source>
</reference>
<keyword evidence="1" id="KW-0547">Nucleotide-binding</keyword>
<dbReference type="Proteomes" id="UP000295565">
    <property type="component" value="Unassembled WGS sequence"/>
</dbReference>
<keyword evidence="2" id="KW-1185">Reference proteome</keyword>
<keyword evidence="1" id="KW-0378">Hydrolase</keyword>
<dbReference type="InterPro" id="IPR010807">
    <property type="entry name" value="YfgJ-like"/>
</dbReference>
<dbReference type="Gene3D" id="2.10.290.10">
    <property type="entry name" value="YfgJ-like"/>
    <property type="match status" value="1"/>
</dbReference>
<dbReference type="RefSeq" id="WP_131911781.1">
    <property type="nucleotide sequence ID" value="NZ_OU594967.1"/>
</dbReference>
<dbReference type="SUPFAM" id="SSF161187">
    <property type="entry name" value="YfgJ-like"/>
    <property type="match status" value="1"/>
</dbReference>
<dbReference type="GO" id="GO:0004386">
    <property type="term" value="F:helicase activity"/>
    <property type="evidence" value="ECO:0007669"/>
    <property type="project" value="UniProtKB-KW"/>
</dbReference>
<accession>A0A4R1K703</accession>
<organism evidence="1 2">
    <name type="scientific">Celerinatantimonas diazotrophica</name>
    <dbReference type="NCBI Taxonomy" id="412034"/>
    <lineage>
        <taxon>Bacteria</taxon>
        <taxon>Pseudomonadati</taxon>
        <taxon>Pseudomonadota</taxon>
        <taxon>Gammaproteobacteria</taxon>
        <taxon>Celerinatantimonadaceae</taxon>
        <taxon>Celerinatantimonas</taxon>
    </lineage>
</organism>
<keyword evidence="1" id="KW-0067">ATP-binding</keyword>
<protein>
    <submittedName>
        <fullName evidence="1">Replication restart DNA helicase PriA</fullName>
    </submittedName>
</protein>
<keyword evidence="1" id="KW-0347">Helicase</keyword>